<dbReference type="OrthoDB" id="5191117at2"/>
<comment type="caution">
    <text evidence="1">The sequence shown here is derived from an EMBL/GenBank/DDBJ whole genome shotgun (WGS) entry which is preliminary data.</text>
</comment>
<dbReference type="EMBL" id="PVUE01000008">
    <property type="protein sequence ID" value="PRZ41758.1"/>
    <property type="molecule type" value="Genomic_DNA"/>
</dbReference>
<sequence length="224" mass="24537">MTEIRLPRVLLPVGHDLGAHFADKDSDPTFRVRVGEQMVEFDASEYVVWSLAHGSIGRGEEWSRADVAAAATARGLTDVESVIDRLIEWTMLYDIGLGTDESIDFSLVFRPVPLMLGLGTTIDDPDVFSVGLANEAFIQTTRPIYDLYVWAHLDENLWSACVASAALAAKDGASAPERTDPRLLMEYFLLGAHDFLAADGMYFDIARDRSGTHSPVMDIEGGAV</sequence>
<keyword evidence="2" id="KW-1185">Reference proteome</keyword>
<evidence type="ECO:0000313" key="2">
    <source>
        <dbReference type="Proteomes" id="UP000237752"/>
    </source>
</evidence>
<dbReference type="RefSeq" id="WP_106349139.1">
    <property type="nucleotide sequence ID" value="NZ_PVUE01000008.1"/>
</dbReference>
<evidence type="ECO:0000313" key="1">
    <source>
        <dbReference type="EMBL" id="PRZ41758.1"/>
    </source>
</evidence>
<gene>
    <name evidence="1" type="ORF">CLV47_108117</name>
</gene>
<protein>
    <submittedName>
        <fullName evidence="1">Uncharacterized protein</fullName>
    </submittedName>
</protein>
<proteinExistence type="predicted"/>
<dbReference type="AlphaFoldDB" id="A0A2T1A095"/>
<accession>A0A2T1A095</accession>
<name>A0A2T1A095_9ACTN</name>
<dbReference type="Proteomes" id="UP000237752">
    <property type="component" value="Unassembled WGS sequence"/>
</dbReference>
<reference evidence="1 2" key="1">
    <citation type="submission" date="2018-03" db="EMBL/GenBank/DDBJ databases">
        <title>Genomic Encyclopedia of Archaeal and Bacterial Type Strains, Phase II (KMG-II): from individual species to whole genera.</title>
        <authorList>
            <person name="Goeker M."/>
        </authorList>
    </citation>
    <scope>NUCLEOTIDE SEQUENCE [LARGE SCALE GENOMIC DNA]</scope>
    <source>
        <strain evidence="1 2">DSM 100065</strain>
    </source>
</reference>
<organism evidence="1 2">
    <name type="scientific">Antricoccus suffuscus</name>
    <dbReference type="NCBI Taxonomy" id="1629062"/>
    <lineage>
        <taxon>Bacteria</taxon>
        <taxon>Bacillati</taxon>
        <taxon>Actinomycetota</taxon>
        <taxon>Actinomycetes</taxon>
        <taxon>Geodermatophilales</taxon>
        <taxon>Antricoccaceae</taxon>
        <taxon>Antricoccus</taxon>
    </lineage>
</organism>